<evidence type="ECO:0000256" key="2">
    <source>
        <dbReference type="SAM" id="MobiDB-lite"/>
    </source>
</evidence>
<dbReference type="Proteomes" id="UP000006906">
    <property type="component" value="Unassembled WGS sequence"/>
</dbReference>
<dbReference type="InterPro" id="IPR000742">
    <property type="entry name" value="EGF"/>
</dbReference>
<feature type="region of interest" description="Disordered" evidence="2">
    <location>
        <begin position="210"/>
        <end position="262"/>
    </location>
</feature>
<evidence type="ECO:0000313" key="6">
    <source>
        <dbReference type="Proteomes" id="UP000006906"/>
    </source>
</evidence>
<organism evidence="5 6">
    <name type="scientific">Chlamydomonas reinhardtii</name>
    <name type="common">Chlamydomonas smithii</name>
    <dbReference type="NCBI Taxonomy" id="3055"/>
    <lineage>
        <taxon>Eukaryota</taxon>
        <taxon>Viridiplantae</taxon>
        <taxon>Chlorophyta</taxon>
        <taxon>core chlorophytes</taxon>
        <taxon>Chlorophyceae</taxon>
        <taxon>CS clade</taxon>
        <taxon>Chlamydomonadales</taxon>
        <taxon>Chlamydomonadaceae</taxon>
        <taxon>Chlamydomonas</taxon>
    </lineage>
</organism>
<dbReference type="PROSITE" id="PS50026">
    <property type="entry name" value="EGF_3"/>
    <property type="match status" value="1"/>
</dbReference>
<evidence type="ECO:0000259" key="4">
    <source>
        <dbReference type="PROSITE" id="PS50026"/>
    </source>
</evidence>
<dbReference type="PaxDb" id="3055-EDO97080"/>
<feature type="domain" description="EGF-like" evidence="4">
    <location>
        <begin position="141"/>
        <end position="178"/>
    </location>
</feature>
<accession>A0A2K3CN22</accession>
<dbReference type="PROSITE" id="PS01186">
    <property type="entry name" value="EGF_2"/>
    <property type="match status" value="1"/>
</dbReference>
<dbReference type="AlphaFoldDB" id="A0A2K3CN22"/>
<keyword evidence="6" id="KW-1185">Reference proteome</keyword>
<evidence type="ECO:0000313" key="5">
    <source>
        <dbReference type="EMBL" id="PNW69692.1"/>
    </source>
</evidence>
<dbReference type="Gramene" id="PNW69692">
    <property type="protein sequence ID" value="PNW69692"/>
    <property type="gene ID" value="CHLRE_24g755397v5"/>
</dbReference>
<evidence type="ECO:0000256" key="1">
    <source>
        <dbReference type="PROSITE-ProRule" id="PRU00076"/>
    </source>
</evidence>
<name>A0A2K3CN22_CHLRE</name>
<proteinExistence type="predicted"/>
<protein>
    <recommendedName>
        <fullName evidence="4">EGF-like domain-containing protein</fullName>
    </recommendedName>
</protein>
<evidence type="ECO:0000256" key="3">
    <source>
        <dbReference type="SAM" id="SignalP"/>
    </source>
</evidence>
<dbReference type="KEGG" id="cre:CHLRE_24g755397v5"/>
<gene>
    <name evidence="5" type="ORF">CHLRE_24g755397v5</name>
</gene>
<keyword evidence="1" id="KW-1015">Disulfide bond</keyword>
<dbReference type="InParanoid" id="A0A2K3CN22"/>
<dbReference type="ExpressionAtlas" id="A0A2K3CN22">
    <property type="expression patterns" value="baseline"/>
</dbReference>
<feature type="compositionally biased region" description="Basic and acidic residues" evidence="2">
    <location>
        <begin position="253"/>
        <end position="262"/>
    </location>
</feature>
<comment type="caution">
    <text evidence="1">Lacks conserved residue(s) required for the propagation of feature annotation.</text>
</comment>
<dbReference type="GeneID" id="66057305"/>
<dbReference type="EMBL" id="KZ454951">
    <property type="protein sequence ID" value="PNW69692.1"/>
    <property type="molecule type" value="Genomic_DNA"/>
</dbReference>
<keyword evidence="3" id="KW-0732">Signal</keyword>
<dbReference type="OrthoDB" id="26095at2759"/>
<feature type="disulfide bond" evidence="1">
    <location>
        <begin position="168"/>
        <end position="177"/>
    </location>
</feature>
<feature type="signal peptide" evidence="3">
    <location>
        <begin position="1"/>
        <end position="25"/>
    </location>
</feature>
<keyword evidence="1" id="KW-0245">EGF-like domain</keyword>
<feature type="chain" id="PRO_5014466925" description="EGF-like domain-containing protein" evidence="3">
    <location>
        <begin position="26"/>
        <end position="262"/>
    </location>
</feature>
<dbReference type="PROSITE" id="PS00022">
    <property type="entry name" value="EGF_1"/>
    <property type="match status" value="1"/>
</dbReference>
<sequence>MSHWRAVVALGPLLLAVALLHGGLALFTDEEVLMYRELDERLSGQPLTQSLLSAAGLLESQHAFGGAAAAADGSSSSLSSSSSSSRTLLQAAAATTAATAGAAALPPLPATAAEHCQVTIGNWCGPFFQQSPTPRPAPPRGNKDCPATQHGPCNGVGQCQYDFGLCYCPAGWGGPDCSQPRKRPCWRMGADKRDEGWHKYPEWSHSRCAGAAGEGAGERSGATRAARVRRGRERGGEEWSHSRCAGAAGEGAGGREQEGGGL</sequence>
<reference evidence="5 6" key="1">
    <citation type="journal article" date="2007" name="Science">
        <title>The Chlamydomonas genome reveals the evolution of key animal and plant functions.</title>
        <authorList>
            <person name="Merchant S.S."/>
            <person name="Prochnik S.E."/>
            <person name="Vallon O."/>
            <person name="Harris E.H."/>
            <person name="Karpowicz S.J."/>
            <person name="Witman G.B."/>
            <person name="Terry A."/>
            <person name="Salamov A."/>
            <person name="Fritz-Laylin L.K."/>
            <person name="Marechal-Drouard L."/>
            <person name="Marshall W.F."/>
            <person name="Qu L.H."/>
            <person name="Nelson D.R."/>
            <person name="Sanderfoot A.A."/>
            <person name="Spalding M.H."/>
            <person name="Kapitonov V.V."/>
            <person name="Ren Q."/>
            <person name="Ferris P."/>
            <person name="Lindquist E."/>
            <person name="Shapiro H."/>
            <person name="Lucas S.M."/>
            <person name="Grimwood J."/>
            <person name="Schmutz J."/>
            <person name="Cardol P."/>
            <person name="Cerutti H."/>
            <person name="Chanfreau G."/>
            <person name="Chen C.L."/>
            <person name="Cognat V."/>
            <person name="Croft M.T."/>
            <person name="Dent R."/>
            <person name="Dutcher S."/>
            <person name="Fernandez E."/>
            <person name="Fukuzawa H."/>
            <person name="Gonzalez-Ballester D."/>
            <person name="Gonzalez-Halphen D."/>
            <person name="Hallmann A."/>
            <person name="Hanikenne M."/>
            <person name="Hippler M."/>
            <person name="Inwood W."/>
            <person name="Jabbari K."/>
            <person name="Kalanon M."/>
            <person name="Kuras R."/>
            <person name="Lefebvre P.A."/>
            <person name="Lemaire S.D."/>
            <person name="Lobanov A.V."/>
            <person name="Lohr M."/>
            <person name="Manuell A."/>
            <person name="Meier I."/>
            <person name="Mets L."/>
            <person name="Mittag M."/>
            <person name="Mittelmeier T."/>
            <person name="Moroney J.V."/>
            <person name="Moseley J."/>
            <person name="Napoli C."/>
            <person name="Nedelcu A.M."/>
            <person name="Niyogi K."/>
            <person name="Novoselov S.V."/>
            <person name="Paulsen I.T."/>
            <person name="Pazour G."/>
            <person name="Purton S."/>
            <person name="Ral J.P."/>
            <person name="Riano-Pachon D.M."/>
            <person name="Riekhof W."/>
            <person name="Rymarquis L."/>
            <person name="Schroda M."/>
            <person name="Stern D."/>
            <person name="Umen J."/>
            <person name="Willows R."/>
            <person name="Wilson N."/>
            <person name="Zimmer S.L."/>
            <person name="Allmer J."/>
            <person name="Balk J."/>
            <person name="Bisova K."/>
            <person name="Chen C.J."/>
            <person name="Elias M."/>
            <person name="Gendler K."/>
            <person name="Hauser C."/>
            <person name="Lamb M.R."/>
            <person name="Ledford H."/>
            <person name="Long J.C."/>
            <person name="Minagawa J."/>
            <person name="Page M.D."/>
            <person name="Pan J."/>
            <person name="Pootakham W."/>
            <person name="Roje S."/>
            <person name="Rose A."/>
            <person name="Stahlberg E."/>
            <person name="Terauchi A.M."/>
            <person name="Yang P."/>
            <person name="Ball S."/>
            <person name="Bowler C."/>
            <person name="Dieckmann C.L."/>
            <person name="Gladyshev V.N."/>
            <person name="Green P."/>
            <person name="Jorgensen R."/>
            <person name="Mayfield S."/>
            <person name="Mueller-Roeber B."/>
            <person name="Rajamani S."/>
            <person name="Sayre R.T."/>
            <person name="Brokstein P."/>
            <person name="Dubchak I."/>
            <person name="Goodstein D."/>
            <person name="Hornick L."/>
            <person name="Huang Y.W."/>
            <person name="Jhaveri J."/>
            <person name="Luo Y."/>
            <person name="Martinez D."/>
            <person name="Ngau W.C."/>
            <person name="Otillar B."/>
            <person name="Poliakov A."/>
            <person name="Porter A."/>
            <person name="Szajkowski L."/>
            <person name="Werner G."/>
            <person name="Zhou K."/>
            <person name="Grigoriev I.V."/>
            <person name="Rokhsar D.S."/>
            <person name="Grossman A.R."/>
        </authorList>
    </citation>
    <scope>NUCLEOTIDE SEQUENCE [LARGE SCALE GENOMIC DNA]</scope>
    <source>
        <strain evidence="6">CC-503</strain>
    </source>
</reference>
<dbReference type="RefSeq" id="XP_042914118.1">
    <property type="nucleotide sequence ID" value="XM_043072946.1"/>
</dbReference>